<feature type="domain" description="Electron transfer flavoprotein alpha/beta-subunit N-terminal" evidence="6">
    <location>
        <begin position="52"/>
        <end position="135"/>
    </location>
</feature>
<comment type="similarity">
    <text evidence="2">Belongs to the ETF alpha-subunit/FixB family.</text>
</comment>
<dbReference type="GO" id="GO:0050660">
    <property type="term" value="F:flavin adenine dinucleotide binding"/>
    <property type="evidence" value="ECO:0007669"/>
    <property type="project" value="InterPro"/>
</dbReference>
<dbReference type="GO" id="GO:0009055">
    <property type="term" value="F:electron transfer activity"/>
    <property type="evidence" value="ECO:0007669"/>
    <property type="project" value="InterPro"/>
</dbReference>
<organism evidence="7 8">
    <name type="scientific">Amycolatopsis acidicola</name>
    <dbReference type="NCBI Taxonomy" id="2596893"/>
    <lineage>
        <taxon>Bacteria</taxon>
        <taxon>Bacillati</taxon>
        <taxon>Actinomycetota</taxon>
        <taxon>Actinomycetes</taxon>
        <taxon>Pseudonocardiales</taxon>
        <taxon>Pseudonocardiaceae</taxon>
        <taxon>Amycolatopsis</taxon>
    </lineage>
</organism>
<evidence type="ECO:0000259" key="6">
    <source>
        <dbReference type="Pfam" id="PF01012"/>
    </source>
</evidence>
<dbReference type="RefSeq" id="WP_144758651.1">
    <property type="nucleotide sequence ID" value="NZ_VMNW02000035.1"/>
</dbReference>
<dbReference type="InterPro" id="IPR001308">
    <property type="entry name" value="ETF_a/FixB"/>
</dbReference>
<comment type="caution">
    <text evidence="7">The sequence shown here is derived from an EMBL/GenBank/DDBJ whole genome shotgun (WGS) entry which is preliminary data.</text>
</comment>
<comment type="subunit">
    <text evidence="3">Heterodimer of an alpha and a beta subunit.</text>
</comment>
<dbReference type="PANTHER" id="PTHR43153">
    <property type="entry name" value="ELECTRON TRANSFER FLAVOPROTEIN ALPHA"/>
    <property type="match status" value="1"/>
</dbReference>
<evidence type="ECO:0000256" key="3">
    <source>
        <dbReference type="ARBA" id="ARBA00011355"/>
    </source>
</evidence>
<dbReference type="InterPro" id="IPR014729">
    <property type="entry name" value="Rossmann-like_a/b/a_fold"/>
</dbReference>
<dbReference type="InterPro" id="IPR014731">
    <property type="entry name" value="ETF_asu_C"/>
</dbReference>
<dbReference type="SUPFAM" id="SSF52402">
    <property type="entry name" value="Adenine nucleotide alpha hydrolases-like"/>
    <property type="match status" value="1"/>
</dbReference>
<reference evidence="7" key="1">
    <citation type="submission" date="2019-09" db="EMBL/GenBank/DDBJ databases">
        <authorList>
            <person name="Teo W.F.A."/>
            <person name="Duangmal K."/>
        </authorList>
    </citation>
    <scope>NUCLEOTIDE SEQUENCE [LARGE SCALE GENOMIC DNA]</scope>
    <source>
        <strain evidence="7">K81G1</strain>
    </source>
</reference>
<dbReference type="EMBL" id="VMNW02000035">
    <property type="protein sequence ID" value="KAA9158443.1"/>
    <property type="molecule type" value="Genomic_DNA"/>
</dbReference>
<evidence type="ECO:0000259" key="5">
    <source>
        <dbReference type="Pfam" id="PF00766"/>
    </source>
</evidence>
<keyword evidence="8" id="KW-1185">Reference proteome</keyword>
<evidence type="ECO:0000313" key="8">
    <source>
        <dbReference type="Proteomes" id="UP000319769"/>
    </source>
</evidence>
<dbReference type="NCBIfam" id="NF038209">
    <property type="entry name" value="mft_etfA"/>
    <property type="match status" value="1"/>
</dbReference>
<protein>
    <submittedName>
        <fullName evidence="7">Electron transfer flavoprotein subunit alpha/FixB family protein</fullName>
    </submittedName>
</protein>
<dbReference type="GO" id="GO:0033539">
    <property type="term" value="P:fatty acid beta-oxidation using acyl-CoA dehydrogenase"/>
    <property type="evidence" value="ECO:0007669"/>
    <property type="project" value="TreeGrafter"/>
</dbReference>
<dbReference type="Pfam" id="PF00766">
    <property type="entry name" value="ETF_alpha"/>
    <property type="match status" value="1"/>
</dbReference>
<feature type="domain" description="Electron transfer flavoprotein alpha subunit C-terminal" evidence="5">
    <location>
        <begin position="175"/>
        <end position="259"/>
    </location>
</feature>
<comment type="cofactor">
    <cofactor evidence="1">
        <name>FAD</name>
        <dbReference type="ChEBI" id="CHEBI:57692"/>
    </cofactor>
</comment>
<evidence type="ECO:0000256" key="2">
    <source>
        <dbReference type="ARBA" id="ARBA00005817"/>
    </source>
</evidence>
<dbReference type="Gene3D" id="3.40.50.620">
    <property type="entry name" value="HUPs"/>
    <property type="match status" value="1"/>
</dbReference>
<dbReference type="InterPro" id="IPR029035">
    <property type="entry name" value="DHS-like_NAD/FAD-binding_dom"/>
</dbReference>
<dbReference type="Pfam" id="PF01012">
    <property type="entry name" value="ETF"/>
    <property type="match status" value="1"/>
</dbReference>
<evidence type="ECO:0000256" key="1">
    <source>
        <dbReference type="ARBA" id="ARBA00001974"/>
    </source>
</evidence>
<accession>A0A5N0V1Y3</accession>
<evidence type="ECO:0000313" key="7">
    <source>
        <dbReference type="EMBL" id="KAA9158443.1"/>
    </source>
</evidence>
<name>A0A5N0V1Y3_9PSEU</name>
<gene>
    <name evidence="7" type="ORF">FPZ12_022915</name>
</gene>
<dbReference type="OrthoDB" id="9770286at2"/>
<comment type="function">
    <text evidence="4">The electron transfer flavoprotein serves as a specific electron acceptor for other dehydrogenases. It transfers the electrons to the main respiratory chain via ETF-ubiquinone oxidoreductase (ETF dehydrogenase).</text>
</comment>
<dbReference type="SUPFAM" id="SSF52467">
    <property type="entry name" value="DHS-like NAD/FAD-binding domain"/>
    <property type="match status" value="1"/>
</dbReference>
<dbReference type="Proteomes" id="UP000319769">
    <property type="component" value="Unassembled WGS sequence"/>
</dbReference>
<sequence length="303" mass="30907">MIAVLAVREGVLPLGADEVVAEAGGAAVLVGTGVKEAAGELPSLRTGQLAENGVFAPGRWARQLAKVLDAQQILLPASPDGRDLAPRLAAELGRPLLPGAYRIRADGAEVLRWGGRVGVNLAADGPFVATLIPGVRGGRPAGEPAVLHELTLPDVEAVHDVTVTEVLDPEPGTVDLAEASRIFGAGAGLGHGELDGPAVVELLGEVASKLGASLGATRVVTDAGWTSYQRQIGTTGVVVNPELYVAFGISGAAQHIGGLGTPEHVVSVNLDPYSPMTAMADLGIVADAQATLAELARILEVRR</sequence>
<dbReference type="AlphaFoldDB" id="A0A5N0V1Y3"/>
<dbReference type="Gene3D" id="3.40.50.1220">
    <property type="entry name" value="TPP-binding domain"/>
    <property type="match status" value="1"/>
</dbReference>
<dbReference type="InterPro" id="IPR014730">
    <property type="entry name" value="ETF_a/b_N"/>
</dbReference>
<proteinExistence type="inferred from homology"/>
<evidence type="ECO:0000256" key="4">
    <source>
        <dbReference type="ARBA" id="ARBA00025649"/>
    </source>
</evidence>
<dbReference type="PANTHER" id="PTHR43153:SF1">
    <property type="entry name" value="ELECTRON TRANSFER FLAVOPROTEIN SUBUNIT ALPHA, MITOCHONDRIAL"/>
    <property type="match status" value="1"/>
</dbReference>